<reference evidence="2 3" key="1">
    <citation type="journal article" date="2014" name="Genome Announc.">
        <title>Genome Sequence of Lactobacillus fabifermentans Strain T30PCM01, Isolated from Fermenting Grape Marc.</title>
        <authorList>
            <person name="Treu L."/>
            <person name="Vendramin V."/>
            <person name="Bovo B."/>
            <person name="Giacomini A."/>
            <person name="Corich V."/>
            <person name="Campanaro S."/>
        </authorList>
    </citation>
    <scope>NUCLEOTIDE SEQUENCE [LARGE SCALE GENOMIC DNA]</scope>
    <source>
        <strain evidence="2 3">T30PCM01</strain>
    </source>
</reference>
<feature type="compositionally biased region" description="Polar residues" evidence="1">
    <location>
        <begin position="319"/>
        <end position="328"/>
    </location>
</feature>
<protein>
    <recommendedName>
        <fullName evidence="4">Lipoprotein</fullName>
    </recommendedName>
</protein>
<dbReference type="PATRIC" id="fig|1400520.3.peg.444"/>
<dbReference type="PROSITE" id="PS51257">
    <property type="entry name" value="PROKAR_LIPOPROTEIN"/>
    <property type="match status" value="1"/>
</dbReference>
<name>W6T9X9_9LACO</name>
<dbReference type="Proteomes" id="UP000019247">
    <property type="component" value="Unassembled WGS sequence"/>
</dbReference>
<dbReference type="EMBL" id="AWWK01000012">
    <property type="protein sequence ID" value="ETY75319.1"/>
    <property type="molecule type" value="Genomic_DNA"/>
</dbReference>
<feature type="compositionally biased region" description="Low complexity" evidence="1">
    <location>
        <begin position="300"/>
        <end position="313"/>
    </location>
</feature>
<dbReference type="RefSeq" id="WP_024623944.1">
    <property type="nucleotide sequence ID" value="NZ_KK036465.1"/>
</dbReference>
<feature type="compositionally biased region" description="Low complexity" evidence="1">
    <location>
        <begin position="197"/>
        <end position="258"/>
    </location>
</feature>
<dbReference type="eggNOG" id="ENOG50309QI">
    <property type="taxonomic scope" value="Bacteria"/>
</dbReference>
<evidence type="ECO:0000256" key="1">
    <source>
        <dbReference type="SAM" id="MobiDB-lite"/>
    </source>
</evidence>
<dbReference type="OrthoDB" id="2281766at2"/>
<evidence type="ECO:0000313" key="3">
    <source>
        <dbReference type="Proteomes" id="UP000019247"/>
    </source>
</evidence>
<proteinExistence type="predicted"/>
<organism evidence="2 3">
    <name type="scientific">Lactiplantibacillus fabifermentans T30PCM01</name>
    <dbReference type="NCBI Taxonomy" id="1400520"/>
    <lineage>
        <taxon>Bacteria</taxon>
        <taxon>Bacillati</taxon>
        <taxon>Bacillota</taxon>
        <taxon>Bacilli</taxon>
        <taxon>Lactobacillales</taxon>
        <taxon>Lactobacillaceae</taxon>
        <taxon>Lactiplantibacillus</taxon>
    </lineage>
</organism>
<comment type="caution">
    <text evidence="2">The sequence shown here is derived from an EMBL/GenBank/DDBJ whole genome shotgun (WGS) entry which is preliminary data.</text>
</comment>
<accession>W6T9X9</accession>
<sequence>MDHAHRPHFGLIVIILFGLVTLTGCAKSTDATSADTSQTTSSASDAGTVLTKADQQISHQKIAAAQATLATVKTPSAAVKNLATGLKYYERAADALAKNQLSAAKGYFTTLMNYQGTTDATFIAARTKLDHQYQQVKVANGYYNTARDELSMHELSSAKRNIDKLDNMSAVHPVIKQLQQKALSMKQAIMNYEASQSTSTGSTSSTVTSTSSSSSDSTSTTKTNSTSSSSVDSSSSSASSDSTATSSATSTSNSSSSSLTDAQALKQFKQSAGITFASGDQFEITSRTSSYYQIKVTYATSSSDDSDTSTSDTYRYYPTSGNVTTEDPTTGDFE</sequence>
<feature type="region of interest" description="Disordered" evidence="1">
    <location>
        <begin position="194"/>
        <end position="258"/>
    </location>
</feature>
<evidence type="ECO:0000313" key="2">
    <source>
        <dbReference type="EMBL" id="ETY75319.1"/>
    </source>
</evidence>
<dbReference type="HOGENOM" id="CLU_831031_0_0_9"/>
<feature type="region of interest" description="Disordered" evidence="1">
    <location>
        <begin position="299"/>
        <end position="334"/>
    </location>
</feature>
<evidence type="ECO:0008006" key="4">
    <source>
        <dbReference type="Google" id="ProtNLM"/>
    </source>
</evidence>
<gene>
    <name evidence="2" type="ORF">LFAB_02245</name>
</gene>
<dbReference type="AlphaFoldDB" id="W6T9X9"/>